<dbReference type="InterPro" id="IPR003615">
    <property type="entry name" value="HNH_nuc"/>
</dbReference>
<keyword evidence="3" id="KW-1185">Reference proteome</keyword>
<dbReference type="AlphaFoldDB" id="A0A8H4QFB8"/>
<organism evidence="2 3">
    <name type="scientific">Agrocybe pediades</name>
    <dbReference type="NCBI Taxonomy" id="84607"/>
    <lineage>
        <taxon>Eukaryota</taxon>
        <taxon>Fungi</taxon>
        <taxon>Dikarya</taxon>
        <taxon>Basidiomycota</taxon>
        <taxon>Agaricomycotina</taxon>
        <taxon>Agaricomycetes</taxon>
        <taxon>Agaricomycetidae</taxon>
        <taxon>Agaricales</taxon>
        <taxon>Agaricineae</taxon>
        <taxon>Strophariaceae</taxon>
        <taxon>Agrocybe</taxon>
    </lineage>
</organism>
<accession>A0A8H4QFB8</accession>
<gene>
    <name evidence="2" type="ORF">D9613_012069</name>
</gene>
<sequence length="358" mass="40343">MTSLPSNLPEANQAIPEYDSVYKTCLRVERALSKLLAEKKHEQLTTDLIYIRILGYLLHFIPSRTGLDNLARQIKECSSDNDLLQLGQMYYDQYLRPFRFSRGRTSVSSRSSPMSRPSFDTLEEMTTAYLTGEATPGPESFATVKTKALVRDGFRCVISGSYDSDALDANEQLRNQRLAQKPLPRRVYTECVHIFPASIKQVILPGSDENIQASMLWRVLQGFGYTTLPDELEGTKIHRLENVMTLQYDLYCFFDRLQLWFVATGEPNQYTIRNVYGREFECEGTVVTFKSSKPDLPPPSPVYLAIHAACAQVAHLPGAAKLMDQYEREMEDGLVLCPSGDSAGLLDHALRGLKVAGY</sequence>
<dbReference type="Proteomes" id="UP000521872">
    <property type="component" value="Unassembled WGS sequence"/>
</dbReference>
<evidence type="ECO:0000313" key="3">
    <source>
        <dbReference type="Proteomes" id="UP000521872"/>
    </source>
</evidence>
<comment type="caution">
    <text evidence="2">The sequence shown here is derived from an EMBL/GenBank/DDBJ whole genome shotgun (WGS) entry which is preliminary data.</text>
</comment>
<name>A0A8H4QFB8_9AGAR</name>
<evidence type="ECO:0000313" key="2">
    <source>
        <dbReference type="EMBL" id="KAF4609636.1"/>
    </source>
</evidence>
<evidence type="ECO:0000259" key="1">
    <source>
        <dbReference type="Pfam" id="PF13391"/>
    </source>
</evidence>
<reference evidence="2 3" key="1">
    <citation type="submission" date="2019-12" db="EMBL/GenBank/DDBJ databases">
        <authorList>
            <person name="Floudas D."/>
            <person name="Bentzer J."/>
            <person name="Ahren D."/>
            <person name="Johansson T."/>
            <person name="Persson P."/>
            <person name="Tunlid A."/>
        </authorList>
    </citation>
    <scope>NUCLEOTIDE SEQUENCE [LARGE SCALE GENOMIC DNA]</scope>
    <source>
        <strain evidence="2 3">CBS 102.39</strain>
    </source>
</reference>
<dbReference type="EMBL" id="JAACJL010000060">
    <property type="protein sequence ID" value="KAF4609636.1"/>
    <property type="molecule type" value="Genomic_DNA"/>
</dbReference>
<protein>
    <recommendedName>
        <fullName evidence="1">HNH nuclease domain-containing protein</fullName>
    </recommendedName>
</protein>
<dbReference type="Pfam" id="PF13391">
    <property type="entry name" value="HNH_2"/>
    <property type="match status" value="1"/>
</dbReference>
<feature type="domain" description="HNH nuclease" evidence="1">
    <location>
        <begin position="156"/>
        <end position="261"/>
    </location>
</feature>
<proteinExistence type="predicted"/>